<dbReference type="SMART" id="SM00066">
    <property type="entry name" value="GAL4"/>
    <property type="match status" value="1"/>
</dbReference>
<dbReference type="PROSITE" id="PS50048">
    <property type="entry name" value="ZN2_CY6_FUNGAL_2"/>
    <property type="match status" value="1"/>
</dbReference>
<evidence type="ECO:0000256" key="3">
    <source>
        <dbReference type="ARBA" id="ARBA00023015"/>
    </source>
</evidence>
<gene>
    <name evidence="9" type="ORF">BJX66DRAFT_344986</name>
</gene>
<keyword evidence="10" id="KW-1185">Reference proteome</keyword>
<dbReference type="Pfam" id="PF00172">
    <property type="entry name" value="Zn_clus"/>
    <property type="match status" value="1"/>
</dbReference>
<evidence type="ECO:0000256" key="6">
    <source>
        <dbReference type="ARBA" id="ARBA00023242"/>
    </source>
</evidence>
<dbReference type="Pfam" id="PF04082">
    <property type="entry name" value="Fungal_trans"/>
    <property type="match status" value="1"/>
</dbReference>
<feature type="domain" description="Zn(2)-C6 fungal-type" evidence="8">
    <location>
        <begin position="34"/>
        <end position="64"/>
    </location>
</feature>
<evidence type="ECO:0000313" key="10">
    <source>
        <dbReference type="Proteomes" id="UP001610563"/>
    </source>
</evidence>
<evidence type="ECO:0000256" key="2">
    <source>
        <dbReference type="ARBA" id="ARBA00022723"/>
    </source>
</evidence>
<evidence type="ECO:0000259" key="8">
    <source>
        <dbReference type="PROSITE" id="PS50048"/>
    </source>
</evidence>
<evidence type="ECO:0000256" key="7">
    <source>
        <dbReference type="SAM" id="MobiDB-lite"/>
    </source>
</evidence>
<protein>
    <recommendedName>
        <fullName evidence="8">Zn(2)-C6 fungal-type domain-containing protein</fullName>
    </recommendedName>
</protein>
<name>A0ABR4FJE5_9EURO</name>
<keyword evidence="2" id="KW-0479">Metal-binding</keyword>
<dbReference type="PROSITE" id="PS00463">
    <property type="entry name" value="ZN2_CY6_FUNGAL_1"/>
    <property type="match status" value="1"/>
</dbReference>
<dbReference type="InterPro" id="IPR036864">
    <property type="entry name" value="Zn2-C6_fun-type_DNA-bd_sf"/>
</dbReference>
<evidence type="ECO:0000256" key="1">
    <source>
        <dbReference type="ARBA" id="ARBA00004123"/>
    </source>
</evidence>
<comment type="caution">
    <text evidence="9">The sequence shown here is derived from an EMBL/GenBank/DDBJ whole genome shotgun (WGS) entry which is preliminary data.</text>
</comment>
<sequence length="662" mass="74548">MDDSSSAPRKRNIAYVNFCHNFLELGLISRSNSSCERCKRRKIKCSRQYPTCQKCAEAQASCEYSGKKKPGFSAGLRQSLEEKISKLEMDLQVLRGPTLSSGAESRMSQPADTDLPLQSSSQDSPFTPTATRTNLIRAQQPPADLVVSLASLYFRHIHPWFPFLNVHRVWAEMATMDDPTLLYLALFGAALPFSYDSRLDKRSSDGFWKYSKRRIMLEAMEEPSYSSLEALTILVLDISGMTHGPQVWGPMALAIKHAVHLRSVRGHVLRTSASGTDSEPPSDDESIYRGRLFWAIYALDCYVTITTAQRSPLTDEQVQHFLGTRDSVWKERALTLLEANTVFRYQLHLCDLSRLVHRVYLEYTELEDRAEETLTWFAQFQSVSVHLSDWTARVLPASMHLPQRQSSMARDIPSLTMLHLFIHGLTIHLYGLMAYPALDSMSSPPYENARSESQTQCLLSIEAMTRIMVQLTDQTTDKLGWPAAWSAWVAARYLLVEASYGAELKTDLYHVLSQFVDRMSSHWQVVAKYRRLLHRTVSELASDDPTAAHVQQGSIVLPAMRDFRVPASDLEDRFRADPMLLSEAFGRTDGSPGLTICARGIESEPVSGTAVEQDRIYGTEYSFSGEACDQWFAMPLFGSSAYQPHLFMAPSDADSSAYTMGQ</sequence>
<reference evidence="9 10" key="1">
    <citation type="submission" date="2024-07" db="EMBL/GenBank/DDBJ databases">
        <title>Section-level genome sequencing and comparative genomics of Aspergillus sections Usti and Cavernicolus.</title>
        <authorList>
            <consortium name="Lawrence Berkeley National Laboratory"/>
            <person name="Nybo J.L."/>
            <person name="Vesth T.C."/>
            <person name="Theobald S."/>
            <person name="Frisvad J.C."/>
            <person name="Larsen T.O."/>
            <person name="Kjaerboelling I."/>
            <person name="Rothschild-Mancinelli K."/>
            <person name="Lyhne E.K."/>
            <person name="Kogle M.E."/>
            <person name="Barry K."/>
            <person name="Clum A."/>
            <person name="Na H."/>
            <person name="Ledsgaard L."/>
            <person name="Lin J."/>
            <person name="Lipzen A."/>
            <person name="Kuo A."/>
            <person name="Riley R."/>
            <person name="Mondo S."/>
            <person name="Labutti K."/>
            <person name="Haridas S."/>
            <person name="Pangalinan J."/>
            <person name="Salamov A.A."/>
            <person name="Simmons B.A."/>
            <person name="Magnuson J.K."/>
            <person name="Chen J."/>
            <person name="Drula E."/>
            <person name="Henrissat B."/>
            <person name="Wiebenga A."/>
            <person name="Lubbers R.J."/>
            <person name="Gomes A.C."/>
            <person name="Makela M.R."/>
            <person name="Stajich J."/>
            <person name="Grigoriev I.V."/>
            <person name="Mortensen U.H."/>
            <person name="De Vries R.P."/>
            <person name="Baker S.E."/>
            <person name="Andersen M.R."/>
        </authorList>
    </citation>
    <scope>NUCLEOTIDE SEQUENCE [LARGE SCALE GENOMIC DNA]</scope>
    <source>
        <strain evidence="9 10">CBS 209.92</strain>
    </source>
</reference>
<dbReference type="EMBL" id="JBFTWV010000241">
    <property type="protein sequence ID" value="KAL2783381.1"/>
    <property type="molecule type" value="Genomic_DNA"/>
</dbReference>
<proteinExistence type="predicted"/>
<evidence type="ECO:0000313" key="9">
    <source>
        <dbReference type="EMBL" id="KAL2783381.1"/>
    </source>
</evidence>
<organism evidence="9 10">
    <name type="scientific">Aspergillus keveii</name>
    <dbReference type="NCBI Taxonomy" id="714993"/>
    <lineage>
        <taxon>Eukaryota</taxon>
        <taxon>Fungi</taxon>
        <taxon>Dikarya</taxon>
        <taxon>Ascomycota</taxon>
        <taxon>Pezizomycotina</taxon>
        <taxon>Eurotiomycetes</taxon>
        <taxon>Eurotiomycetidae</taxon>
        <taxon>Eurotiales</taxon>
        <taxon>Aspergillaceae</taxon>
        <taxon>Aspergillus</taxon>
        <taxon>Aspergillus subgen. Nidulantes</taxon>
    </lineage>
</organism>
<dbReference type="CDD" id="cd00067">
    <property type="entry name" value="GAL4"/>
    <property type="match status" value="1"/>
</dbReference>
<keyword evidence="4" id="KW-0238">DNA-binding</keyword>
<dbReference type="InterPro" id="IPR007219">
    <property type="entry name" value="XnlR_reg_dom"/>
</dbReference>
<keyword evidence="5" id="KW-0804">Transcription</keyword>
<dbReference type="CDD" id="cd12148">
    <property type="entry name" value="fungal_TF_MHR"/>
    <property type="match status" value="1"/>
</dbReference>
<dbReference type="InterPro" id="IPR050815">
    <property type="entry name" value="TF_fung"/>
</dbReference>
<dbReference type="Gene3D" id="4.10.240.10">
    <property type="entry name" value="Zn(2)-C6 fungal-type DNA-binding domain"/>
    <property type="match status" value="1"/>
</dbReference>
<dbReference type="Proteomes" id="UP001610563">
    <property type="component" value="Unassembled WGS sequence"/>
</dbReference>
<feature type="region of interest" description="Disordered" evidence="7">
    <location>
        <begin position="99"/>
        <end position="129"/>
    </location>
</feature>
<keyword evidence="3" id="KW-0805">Transcription regulation</keyword>
<evidence type="ECO:0000256" key="4">
    <source>
        <dbReference type="ARBA" id="ARBA00023125"/>
    </source>
</evidence>
<dbReference type="InterPro" id="IPR001138">
    <property type="entry name" value="Zn2Cys6_DnaBD"/>
</dbReference>
<evidence type="ECO:0000256" key="5">
    <source>
        <dbReference type="ARBA" id="ARBA00023163"/>
    </source>
</evidence>
<accession>A0ABR4FJE5</accession>
<keyword evidence="6" id="KW-0539">Nucleus</keyword>
<dbReference type="SUPFAM" id="SSF57701">
    <property type="entry name" value="Zn2/Cys6 DNA-binding domain"/>
    <property type="match status" value="1"/>
</dbReference>
<comment type="subcellular location">
    <subcellularLocation>
        <location evidence="1">Nucleus</location>
    </subcellularLocation>
</comment>
<dbReference type="PANTHER" id="PTHR47338:SF20">
    <property type="entry name" value="ZN(II)2CYS6 TRANSCRIPTION FACTOR (EUROFUNG)"/>
    <property type="match status" value="1"/>
</dbReference>
<dbReference type="PANTHER" id="PTHR47338">
    <property type="entry name" value="ZN(II)2CYS6 TRANSCRIPTION FACTOR (EUROFUNG)-RELATED"/>
    <property type="match status" value="1"/>
</dbReference>